<gene>
    <name evidence="2" type="ORF">B5V03_07215</name>
</gene>
<comment type="caution">
    <text evidence="2">The sequence shown here is derived from an EMBL/GenBank/DDBJ whole genome shotgun (WGS) entry which is preliminary data.</text>
</comment>
<dbReference type="Gene3D" id="1.10.10.10">
    <property type="entry name" value="Winged helix-like DNA-binding domain superfamily/Winged helix DNA-binding domain"/>
    <property type="match status" value="1"/>
</dbReference>
<feature type="domain" description="Bacterial transcriptional activator" evidence="1">
    <location>
        <begin position="97"/>
        <end position="234"/>
    </location>
</feature>
<dbReference type="SUPFAM" id="SSF48452">
    <property type="entry name" value="TPR-like"/>
    <property type="match status" value="1"/>
</dbReference>
<name>A0A4V1P7D8_9BRAD</name>
<dbReference type="PANTHER" id="PTHR35807">
    <property type="entry name" value="TRANSCRIPTIONAL REGULATOR REDD-RELATED"/>
    <property type="match status" value="1"/>
</dbReference>
<dbReference type="Gene3D" id="3.40.50.1820">
    <property type="entry name" value="alpha/beta hydrolase"/>
    <property type="match status" value="1"/>
</dbReference>
<dbReference type="Proteomes" id="UP000290819">
    <property type="component" value="Unassembled WGS sequence"/>
</dbReference>
<evidence type="ECO:0000259" key="1">
    <source>
        <dbReference type="SMART" id="SM01043"/>
    </source>
</evidence>
<dbReference type="OrthoDB" id="27092at2"/>
<sequence length="520" mass="56663">MTAFSLGTFGFPEVHADGRPIKLALRKGLALLVYLAEAKGAVAREVIATQLWPEADRETGLARLRRLLHRVELALGQPVFETDRTSLRWSPAVELSVDSHLFESACDRGAFEGACRIYRGDFLAGFALDDCREFDDWAFFRREALRGRLVHALERLVQDRSAAGDHFAATTHAGRLVELDPLSEVYGRYLIRSLLLAGDRSAAERHHAALTQRLRDELGVAPEAETEALMSPAAALRDAAPVTRYVKGAGLHLAYQTYGSGPLDILVMPGFVSHVERAWEHPASRTFLASLMKLGRLIVFDRRGIGLSDRVGSAPDIDVTAEDIGTVLRAADSRRVVLFGASECGPACVKFAVDEPRRVAGLILFGALAKGCWSEDYPHALRASQYDAWSRHLVAQWGGPVGIEAFAPSLANDPQARAWWAGLLRAASSPGGIAAVLQAFRDADVRDLLPQIAVPTLVLHRRGDKAVRIAAGRDLASRISGAEFVELDGSDHWFFAGDQGPVLEAIRQFVEGVKGEGTKR</sequence>
<protein>
    <submittedName>
        <fullName evidence="2">SARP family transcriptional regulator</fullName>
    </submittedName>
</protein>
<dbReference type="AlphaFoldDB" id="A0A4V1P7D8"/>
<dbReference type="InterPro" id="IPR051677">
    <property type="entry name" value="AfsR-DnrI-RedD_regulator"/>
</dbReference>
<evidence type="ECO:0000313" key="3">
    <source>
        <dbReference type="Proteomes" id="UP000290819"/>
    </source>
</evidence>
<dbReference type="InterPro" id="IPR029058">
    <property type="entry name" value="AB_hydrolase_fold"/>
</dbReference>
<proteinExistence type="predicted"/>
<dbReference type="Gene3D" id="1.25.40.10">
    <property type="entry name" value="Tetratricopeptide repeat domain"/>
    <property type="match status" value="1"/>
</dbReference>
<accession>A0A4V1P7D8</accession>
<dbReference type="InterPro" id="IPR000073">
    <property type="entry name" value="AB_hydrolase_1"/>
</dbReference>
<evidence type="ECO:0000313" key="2">
    <source>
        <dbReference type="EMBL" id="RXT50759.1"/>
    </source>
</evidence>
<dbReference type="SUPFAM" id="SSF53474">
    <property type="entry name" value="alpha/beta-Hydrolases"/>
    <property type="match status" value="1"/>
</dbReference>
<dbReference type="Pfam" id="PF00561">
    <property type="entry name" value="Abhydrolase_1"/>
    <property type="match status" value="1"/>
</dbReference>
<organism evidence="2 3">
    <name type="scientific">Bradyrhizobium betae</name>
    <dbReference type="NCBI Taxonomy" id="244734"/>
    <lineage>
        <taxon>Bacteria</taxon>
        <taxon>Pseudomonadati</taxon>
        <taxon>Pseudomonadota</taxon>
        <taxon>Alphaproteobacteria</taxon>
        <taxon>Hyphomicrobiales</taxon>
        <taxon>Nitrobacteraceae</taxon>
        <taxon>Bradyrhizobium</taxon>
    </lineage>
</organism>
<reference evidence="2 3" key="1">
    <citation type="submission" date="2017-03" db="EMBL/GenBank/DDBJ databases">
        <authorList>
            <person name="Safronova V.I."/>
            <person name="Sazanova A.L."/>
            <person name="Chirak E.R."/>
        </authorList>
    </citation>
    <scope>NUCLEOTIDE SEQUENCE [LARGE SCALE GENOMIC DNA]</scope>
    <source>
        <strain evidence="2 3">Opo-243</strain>
    </source>
</reference>
<dbReference type="Pfam" id="PF03704">
    <property type="entry name" value="BTAD"/>
    <property type="match status" value="1"/>
</dbReference>
<dbReference type="InterPro" id="IPR036388">
    <property type="entry name" value="WH-like_DNA-bd_sf"/>
</dbReference>
<keyword evidence="3" id="KW-1185">Reference proteome</keyword>
<dbReference type="SMART" id="SM01043">
    <property type="entry name" value="BTAD"/>
    <property type="match status" value="1"/>
</dbReference>
<dbReference type="InterPro" id="IPR005158">
    <property type="entry name" value="BTAD"/>
</dbReference>
<dbReference type="PANTHER" id="PTHR35807:SF3">
    <property type="entry name" value="BLL5740 PROTEIN"/>
    <property type="match status" value="1"/>
</dbReference>
<dbReference type="EMBL" id="MZXW01000013">
    <property type="protein sequence ID" value="RXT50759.1"/>
    <property type="molecule type" value="Genomic_DNA"/>
</dbReference>
<dbReference type="InterPro" id="IPR011990">
    <property type="entry name" value="TPR-like_helical_dom_sf"/>
</dbReference>
<dbReference type="RefSeq" id="WP_129268597.1">
    <property type="nucleotide sequence ID" value="NZ_MZXW01000013.1"/>
</dbReference>